<dbReference type="InterPro" id="IPR056884">
    <property type="entry name" value="NPHP3-like_N"/>
</dbReference>
<reference evidence="4" key="2">
    <citation type="submission" date="2015-01" db="EMBL/GenBank/DDBJ databases">
        <title>Evolutionary Origins and Diversification of the Mycorrhizal Mutualists.</title>
        <authorList>
            <consortium name="DOE Joint Genome Institute"/>
            <consortium name="Mycorrhizal Genomics Consortium"/>
            <person name="Kohler A."/>
            <person name="Kuo A."/>
            <person name="Nagy L.G."/>
            <person name="Floudas D."/>
            <person name="Copeland A."/>
            <person name="Barry K.W."/>
            <person name="Cichocki N."/>
            <person name="Veneault-Fourrey C."/>
            <person name="LaButti K."/>
            <person name="Lindquist E.A."/>
            <person name="Lipzen A."/>
            <person name="Lundell T."/>
            <person name="Morin E."/>
            <person name="Murat C."/>
            <person name="Riley R."/>
            <person name="Ohm R."/>
            <person name="Sun H."/>
            <person name="Tunlid A."/>
            <person name="Henrissat B."/>
            <person name="Grigoriev I.V."/>
            <person name="Hibbett D.S."/>
            <person name="Martin F."/>
        </authorList>
    </citation>
    <scope>NUCLEOTIDE SEQUENCE [LARGE SCALE GENOMIC DNA]</scope>
    <source>
        <strain evidence="4">F 1598</strain>
    </source>
</reference>
<dbReference type="Pfam" id="PF24883">
    <property type="entry name" value="NPHP3_N"/>
    <property type="match status" value="1"/>
</dbReference>
<keyword evidence="1" id="KW-0677">Repeat</keyword>
<evidence type="ECO:0000313" key="3">
    <source>
        <dbReference type="EMBL" id="KIM80243.1"/>
    </source>
</evidence>
<name>A0A0C3B209_PILCF</name>
<dbReference type="InterPro" id="IPR007111">
    <property type="entry name" value="NACHT_NTPase"/>
</dbReference>
<feature type="domain" description="NACHT" evidence="2">
    <location>
        <begin position="81"/>
        <end position="229"/>
    </location>
</feature>
<dbReference type="Gene3D" id="3.40.50.300">
    <property type="entry name" value="P-loop containing nucleotide triphosphate hydrolases"/>
    <property type="match status" value="1"/>
</dbReference>
<proteinExistence type="predicted"/>
<dbReference type="PANTHER" id="PTHR10039">
    <property type="entry name" value="AMELOGENIN"/>
    <property type="match status" value="1"/>
</dbReference>
<accession>A0A0C3B209</accession>
<gene>
    <name evidence="3" type="ORF">PILCRDRAFT_9786</name>
</gene>
<evidence type="ECO:0000259" key="2">
    <source>
        <dbReference type="PROSITE" id="PS50837"/>
    </source>
</evidence>
<dbReference type="OrthoDB" id="4760524at2759"/>
<evidence type="ECO:0000256" key="1">
    <source>
        <dbReference type="ARBA" id="ARBA00022737"/>
    </source>
</evidence>
<evidence type="ECO:0000313" key="4">
    <source>
        <dbReference type="Proteomes" id="UP000054166"/>
    </source>
</evidence>
<keyword evidence="4" id="KW-1185">Reference proteome</keyword>
<dbReference type="Proteomes" id="UP000054166">
    <property type="component" value="Unassembled WGS sequence"/>
</dbReference>
<dbReference type="PROSITE" id="PS50837">
    <property type="entry name" value="NACHT"/>
    <property type="match status" value="1"/>
</dbReference>
<reference evidence="3 4" key="1">
    <citation type="submission" date="2014-04" db="EMBL/GenBank/DDBJ databases">
        <authorList>
            <consortium name="DOE Joint Genome Institute"/>
            <person name="Kuo A."/>
            <person name="Tarkka M."/>
            <person name="Buscot F."/>
            <person name="Kohler A."/>
            <person name="Nagy L.G."/>
            <person name="Floudas D."/>
            <person name="Copeland A."/>
            <person name="Barry K.W."/>
            <person name="Cichocki N."/>
            <person name="Veneault-Fourrey C."/>
            <person name="LaButti K."/>
            <person name="Lindquist E.A."/>
            <person name="Lipzen A."/>
            <person name="Lundell T."/>
            <person name="Morin E."/>
            <person name="Murat C."/>
            <person name="Sun H."/>
            <person name="Tunlid A."/>
            <person name="Henrissat B."/>
            <person name="Grigoriev I.V."/>
            <person name="Hibbett D.S."/>
            <person name="Martin F."/>
            <person name="Nordberg H.P."/>
            <person name="Cantor M.N."/>
            <person name="Hua S.X."/>
        </authorList>
    </citation>
    <scope>NUCLEOTIDE SEQUENCE [LARGE SCALE GENOMIC DNA]</scope>
    <source>
        <strain evidence="3 4">F 1598</strain>
    </source>
</reference>
<organism evidence="3 4">
    <name type="scientific">Piloderma croceum (strain F 1598)</name>
    <dbReference type="NCBI Taxonomy" id="765440"/>
    <lineage>
        <taxon>Eukaryota</taxon>
        <taxon>Fungi</taxon>
        <taxon>Dikarya</taxon>
        <taxon>Basidiomycota</taxon>
        <taxon>Agaricomycotina</taxon>
        <taxon>Agaricomycetes</taxon>
        <taxon>Agaricomycetidae</taxon>
        <taxon>Atheliales</taxon>
        <taxon>Atheliaceae</taxon>
        <taxon>Piloderma</taxon>
    </lineage>
</organism>
<dbReference type="SUPFAM" id="SSF52540">
    <property type="entry name" value="P-loop containing nucleoside triphosphate hydrolases"/>
    <property type="match status" value="1"/>
</dbReference>
<dbReference type="HOGENOM" id="CLU_000288_6_10_1"/>
<dbReference type="AlphaFoldDB" id="A0A0C3B209"/>
<dbReference type="InParanoid" id="A0A0C3B209"/>
<dbReference type="STRING" id="765440.A0A0C3B209"/>
<sequence>MDVRISGIESSHFGRDFLSNNTINVGPSRSLFDMLQGHVNLTVAYNSSEREDERLSVCKEDTRKAVLGAIENWAQIKDGPPVCWLYGPAGAGKSTIAHTIAQRYDKRKELAFSYFFSRRNRGRDDMTKFVPTLSYQLAHVLPPSMKKSMQDVLTQDPALLMQLRQTQFTKLIVEPLHSTRTPDSPMIIVVDGLNEYDQGGGKFPLKDLIQLLVQNLSQLPFRLLFTSRPEQYIQTIFTQLPTHICRIALQDFPARDDVFNYLRSELSGVRERRWRDVPQDWPLQSDLQRLAKASEGIFYYASTVVKFVDDEYDDPQRKLQIALRAHTGLDSLFEQVLGDAKRYHGFRDVLGAVVFLRDNPLISMLPDLLLLDSVNDFRFALRGCLSILLIPDNDDGYIRPYHASLFDFLTNPGRWKEIFYDPAECNTAILRRCLNLIAADSKSGADALRYAYRNWPHHIHMALSYTKDVKYIESNLEPVMKDFSTDMFRLFNRWMVGLNDHIQLNKVHTDLNSAIAYLAVGQPVLNIIGSNTY</sequence>
<protein>
    <recommendedName>
        <fullName evidence="2">NACHT domain-containing protein</fullName>
    </recommendedName>
</protein>
<dbReference type="EMBL" id="KN833005">
    <property type="protein sequence ID" value="KIM80243.1"/>
    <property type="molecule type" value="Genomic_DNA"/>
</dbReference>
<dbReference type="InterPro" id="IPR027417">
    <property type="entry name" value="P-loop_NTPase"/>
</dbReference>